<dbReference type="InterPro" id="IPR050090">
    <property type="entry name" value="Tyrosine_recombinase_XerCD"/>
</dbReference>
<name>A0ABT8G5D7_9MICO</name>
<keyword evidence="6" id="KW-1185">Reference proteome</keyword>
<feature type="region of interest" description="Disordered" evidence="3">
    <location>
        <begin position="26"/>
        <end position="51"/>
    </location>
</feature>
<sequence>MAKAGKRGNGEGSVYQRGDTGKWVASFTYTDPKTGQRKRSESTGATRREAVDKRKARLARIERDQPIKDARIALGDYAVNQWAAVTLDVAPVKPTTRDTYTTLARKHLAARSIGAIGLDRLASPDVERLLGEMRDEGLSDSTVRQVYTVLHKVLATAERDGLVARNVAAAVGRPQVARKEQRYLTSAEVGDMLSAAKGRRYARVLEFIAATGVRRGEALALRWEDVQMSADASAGKARIAGTLSRVGKALVVTDPKSDRSRRTVALPGVALQVLAEEKVAQDAERATAGPEWEETGFVFTTAFGRPVEPRNVLRLMTTAAKAAGLGEGVNVHTLRHSASAELLSAGIPMVEVSRILGHSSITITDSFYGHIHPEGQAEAMEVLGRVRARRS</sequence>
<dbReference type="EMBL" id="JAUHPW010000001">
    <property type="protein sequence ID" value="MDN4474338.1"/>
    <property type="molecule type" value="Genomic_DNA"/>
</dbReference>
<dbReference type="PANTHER" id="PTHR30349">
    <property type="entry name" value="PHAGE INTEGRASE-RELATED"/>
    <property type="match status" value="1"/>
</dbReference>
<dbReference type="InterPro" id="IPR013762">
    <property type="entry name" value="Integrase-like_cat_sf"/>
</dbReference>
<proteinExistence type="predicted"/>
<dbReference type="PROSITE" id="PS51898">
    <property type="entry name" value="TYR_RECOMBINASE"/>
    <property type="match status" value="1"/>
</dbReference>
<keyword evidence="1" id="KW-0238">DNA-binding</keyword>
<protein>
    <submittedName>
        <fullName evidence="5">Site-specific integrase</fullName>
    </submittedName>
</protein>
<evidence type="ECO:0000256" key="2">
    <source>
        <dbReference type="ARBA" id="ARBA00023172"/>
    </source>
</evidence>
<reference evidence="5" key="1">
    <citation type="submission" date="2023-06" db="EMBL/GenBank/DDBJ databases">
        <title>Sysu t00192.</title>
        <authorList>
            <person name="Gao L."/>
            <person name="Fang B.-Z."/>
            <person name="Li W.-J."/>
        </authorList>
    </citation>
    <scope>NUCLEOTIDE SEQUENCE</scope>
    <source>
        <strain evidence="5">SYSU T00192</strain>
    </source>
</reference>
<dbReference type="InterPro" id="IPR011010">
    <property type="entry name" value="DNA_brk_join_enz"/>
</dbReference>
<evidence type="ECO:0000313" key="5">
    <source>
        <dbReference type="EMBL" id="MDN4474338.1"/>
    </source>
</evidence>
<evidence type="ECO:0000313" key="6">
    <source>
        <dbReference type="Proteomes" id="UP001172728"/>
    </source>
</evidence>
<dbReference type="PANTHER" id="PTHR30349:SF91">
    <property type="entry name" value="INTA PROTEIN"/>
    <property type="match status" value="1"/>
</dbReference>
<feature type="compositionally biased region" description="Basic and acidic residues" evidence="3">
    <location>
        <begin position="38"/>
        <end position="51"/>
    </location>
</feature>
<feature type="domain" description="Tyr recombinase" evidence="4">
    <location>
        <begin position="179"/>
        <end position="381"/>
    </location>
</feature>
<dbReference type="CDD" id="cd01189">
    <property type="entry name" value="INT_ICEBs1_C_like"/>
    <property type="match status" value="1"/>
</dbReference>
<dbReference type="SUPFAM" id="SSF56349">
    <property type="entry name" value="DNA breaking-rejoining enzymes"/>
    <property type="match status" value="1"/>
</dbReference>
<dbReference type="InterPro" id="IPR010998">
    <property type="entry name" value="Integrase_recombinase_N"/>
</dbReference>
<dbReference type="Gene3D" id="1.10.443.10">
    <property type="entry name" value="Intergrase catalytic core"/>
    <property type="match status" value="1"/>
</dbReference>
<dbReference type="RefSeq" id="WP_301130763.1">
    <property type="nucleotide sequence ID" value="NZ_JAUHPW010000001.1"/>
</dbReference>
<keyword evidence="2" id="KW-0233">DNA recombination</keyword>
<dbReference type="Proteomes" id="UP001172728">
    <property type="component" value="Unassembled WGS sequence"/>
</dbReference>
<evidence type="ECO:0000256" key="3">
    <source>
        <dbReference type="SAM" id="MobiDB-lite"/>
    </source>
</evidence>
<dbReference type="Pfam" id="PF00589">
    <property type="entry name" value="Phage_integrase"/>
    <property type="match status" value="1"/>
</dbReference>
<evidence type="ECO:0000259" key="4">
    <source>
        <dbReference type="PROSITE" id="PS51898"/>
    </source>
</evidence>
<evidence type="ECO:0000256" key="1">
    <source>
        <dbReference type="ARBA" id="ARBA00023125"/>
    </source>
</evidence>
<dbReference type="InterPro" id="IPR002104">
    <property type="entry name" value="Integrase_catalytic"/>
</dbReference>
<gene>
    <name evidence="5" type="ORF">QQX09_00560</name>
</gene>
<organism evidence="5 6">
    <name type="scientific">Demequina litoralis</name>
    <dbReference type="NCBI Taxonomy" id="3051660"/>
    <lineage>
        <taxon>Bacteria</taxon>
        <taxon>Bacillati</taxon>
        <taxon>Actinomycetota</taxon>
        <taxon>Actinomycetes</taxon>
        <taxon>Micrococcales</taxon>
        <taxon>Demequinaceae</taxon>
        <taxon>Demequina</taxon>
    </lineage>
</organism>
<comment type="caution">
    <text evidence="5">The sequence shown here is derived from an EMBL/GenBank/DDBJ whole genome shotgun (WGS) entry which is preliminary data.</text>
</comment>
<accession>A0ABT8G5D7</accession>
<dbReference type="Gene3D" id="1.10.150.130">
    <property type="match status" value="1"/>
</dbReference>